<dbReference type="Pfam" id="PF26154">
    <property type="entry name" value="DUF8042"/>
    <property type="match status" value="1"/>
</dbReference>
<evidence type="ECO:0000313" key="3">
    <source>
        <dbReference type="Proteomes" id="UP000242520"/>
    </source>
</evidence>
<dbReference type="AlphaFoldDB" id="A0A1M5R2R2"/>
<evidence type="ECO:0000259" key="1">
    <source>
        <dbReference type="Pfam" id="PF26154"/>
    </source>
</evidence>
<feature type="domain" description="DUF8042" evidence="1">
    <location>
        <begin position="3"/>
        <end position="111"/>
    </location>
</feature>
<name>A0A1M5R2R2_9FIRM</name>
<dbReference type="InterPro" id="IPR058355">
    <property type="entry name" value="DUF8042"/>
</dbReference>
<organism evidence="2 3">
    <name type="scientific">Tepidibacter thalassicus DSM 15285</name>
    <dbReference type="NCBI Taxonomy" id="1123350"/>
    <lineage>
        <taxon>Bacteria</taxon>
        <taxon>Bacillati</taxon>
        <taxon>Bacillota</taxon>
        <taxon>Clostridia</taxon>
        <taxon>Peptostreptococcales</taxon>
        <taxon>Peptostreptococcaceae</taxon>
        <taxon>Tepidibacter</taxon>
    </lineage>
</organism>
<accession>A0A1M5R2R2</accession>
<evidence type="ECO:0000313" key="2">
    <source>
        <dbReference type="EMBL" id="SHH20654.1"/>
    </source>
</evidence>
<dbReference type="Proteomes" id="UP000242520">
    <property type="component" value="Unassembled WGS sequence"/>
</dbReference>
<reference evidence="3" key="1">
    <citation type="submission" date="2016-11" db="EMBL/GenBank/DDBJ databases">
        <authorList>
            <person name="Varghese N."/>
            <person name="Submissions S."/>
        </authorList>
    </citation>
    <scope>NUCLEOTIDE SEQUENCE [LARGE SCALE GENOMIC DNA]</scope>
    <source>
        <strain evidence="3">DSM 15285</strain>
    </source>
</reference>
<keyword evidence="3" id="KW-1185">Reference proteome</keyword>
<protein>
    <recommendedName>
        <fullName evidence="1">DUF8042 domain-containing protein</fullName>
    </recommendedName>
</protein>
<proteinExistence type="predicted"/>
<gene>
    <name evidence="2" type="ORF">SAMN02744040_01216</name>
</gene>
<dbReference type="EMBL" id="FQXH01000010">
    <property type="protein sequence ID" value="SHH20654.1"/>
    <property type="molecule type" value="Genomic_DNA"/>
</dbReference>
<dbReference type="STRING" id="1123350.SAMN02744040_01216"/>
<sequence length="116" mass="13514">MNNQKLEILKTIDEYLEKLIYDIKDTIEFFQNGNEGKGNEMVVEVIQALNDIIEGINITSDIQKEKIEISKINEYLMEMVYALENRDYVLIADLLEYEIIPVLENWKDKVLVTIGA</sequence>